<keyword evidence="3" id="KW-0472">Membrane</keyword>
<evidence type="ECO:0000256" key="1">
    <source>
        <dbReference type="ARBA" id="ARBA00004196"/>
    </source>
</evidence>
<gene>
    <name evidence="4" type="ORF">C7449_10523</name>
</gene>
<proteinExistence type="predicted"/>
<keyword evidence="2" id="KW-0175">Coiled coil</keyword>
<organism evidence="4 5">
    <name type="scientific">Mycoplana dimorpha</name>
    <dbReference type="NCBI Taxonomy" id="28320"/>
    <lineage>
        <taxon>Bacteria</taxon>
        <taxon>Pseudomonadati</taxon>
        <taxon>Pseudomonadota</taxon>
        <taxon>Alphaproteobacteria</taxon>
        <taxon>Hyphomicrobiales</taxon>
        <taxon>Rhizobiaceae</taxon>
        <taxon>Mycoplana</taxon>
    </lineage>
</organism>
<feature type="coiled-coil region" evidence="2">
    <location>
        <begin position="96"/>
        <end position="123"/>
    </location>
</feature>
<evidence type="ECO:0000256" key="3">
    <source>
        <dbReference type="SAM" id="Phobius"/>
    </source>
</evidence>
<dbReference type="Proteomes" id="UP000241247">
    <property type="component" value="Unassembled WGS sequence"/>
</dbReference>
<keyword evidence="3" id="KW-1133">Transmembrane helix</keyword>
<accession>A0A2T5B5A6</accession>
<dbReference type="Gene3D" id="2.40.30.170">
    <property type="match status" value="1"/>
</dbReference>
<dbReference type="PANTHER" id="PTHR30386">
    <property type="entry name" value="MEMBRANE FUSION SUBUNIT OF EMRAB-TOLC MULTIDRUG EFFLUX PUMP"/>
    <property type="match status" value="1"/>
</dbReference>
<feature type="transmembrane region" description="Helical" evidence="3">
    <location>
        <begin position="7"/>
        <end position="25"/>
    </location>
</feature>
<dbReference type="InterPro" id="IPR050739">
    <property type="entry name" value="MFP"/>
</dbReference>
<dbReference type="EMBL" id="PZZZ01000005">
    <property type="protein sequence ID" value="PTM94124.1"/>
    <property type="molecule type" value="Genomic_DNA"/>
</dbReference>
<comment type="subcellular location">
    <subcellularLocation>
        <location evidence="1">Cell envelope</location>
    </subcellularLocation>
</comment>
<comment type="caution">
    <text evidence="4">The sequence shown here is derived from an EMBL/GenBank/DDBJ whole genome shotgun (WGS) entry which is preliminary data.</text>
</comment>
<evidence type="ECO:0000256" key="2">
    <source>
        <dbReference type="SAM" id="Coils"/>
    </source>
</evidence>
<feature type="coiled-coil region" evidence="2">
    <location>
        <begin position="221"/>
        <end position="248"/>
    </location>
</feature>
<dbReference type="PANTHER" id="PTHR30386:SF19">
    <property type="entry name" value="MULTIDRUG EXPORT PROTEIN EMRA-RELATED"/>
    <property type="match status" value="1"/>
</dbReference>
<keyword evidence="3" id="KW-0812">Transmembrane</keyword>
<dbReference type="GO" id="GO:0030313">
    <property type="term" value="C:cell envelope"/>
    <property type="evidence" value="ECO:0007669"/>
    <property type="project" value="UniProtKB-SubCell"/>
</dbReference>
<sequence>MGRMKLLRIVVGLIVIAGALFIIIGEQLTGASGNAFVNARLTTLRAPIAGSLQLTERPLGARVGLNDPIGTISGQLVDDAKLADLLNDRATHQANIDRITVTIESLTNAIDKLRTRAAVYLEERTQQLRAQVDAAASLSAAAEARLRYANSRLERSTRLSERGVQAAESLDEARSLAEVSELELRNAQQQGAVSSIGLAAAERGIFLGEGYNDAPYSEQRISELEVQKAELQAQLEAQTASLKAIDTRIAAERSRVNRLSTAVLESNVNGLIWDYLAASGETIQRGQDLVRLVDCSTAIVSLSVSESVYNTISHGDRASFRLDGSSRLLDGTVTRLAGSGTETIYENLAIKPSQRHLQRFDVTLDVPALREEQGLSCLIGRTGRVFFDSRPLDWFRRLWA</sequence>
<reference evidence="4 5" key="1">
    <citation type="submission" date="2018-04" db="EMBL/GenBank/DDBJ databases">
        <title>Genomic Encyclopedia of Type Strains, Phase IV (KMG-IV): sequencing the most valuable type-strain genomes for metagenomic binning, comparative biology and taxonomic classification.</title>
        <authorList>
            <person name="Goeker M."/>
        </authorList>
    </citation>
    <scope>NUCLEOTIDE SEQUENCE [LARGE SCALE GENOMIC DNA]</scope>
    <source>
        <strain evidence="4 5">DSM 7138</strain>
    </source>
</reference>
<keyword evidence="5" id="KW-1185">Reference proteome</keyword>
<evidence type="ECO:0000313" key="4">
    <source>
        <dbReference type="EMBL" id="PTM94124.1"/>
    </source>
</evidence>
<name>A0A2T5B5A6_MYCDI</name>
<dbReference type="AlphaFoldDB" id="A0A2T5B5A6"/>
<evidence type="ECO:0000313" key="5">
    <source>
        <dbReference type="Proteomes" id="UP000241247"/>
    </source>
</evidence>
<dbReference type="RefSeq" id="WP_245414383.1">
    <property type="nucleotide sequence ID" value="NZ_PZZZ01000005.1"/>
</dbReference>
<protein>
    <submittedName>
        <fullName evidence="4">Multidrug resistance efflux pump</fullName>
    </submittedName>
</protein>